<gene>
    <name evidence="2" type="ORF">A8926_1059</name>
</gene>
<keyword evidence="3" id="KW-1185">Reference proteome</keyword>
<dbReference type="Proteomes" id="UP000233786">
    <property type="component" value="Unassembled WGS sequence"/>
</dbReference>
<dbReference type="AlphaFoldDB" id="A0A2N3XS77"/>
<name>A0A2N3XS77_SACSN</name>
<evidence type="ECO:0000256" key="1">
    <source>
        <dbReference type="SAM" id="MobiDB-lite"/>
    </source>
</evidence>
<comment type="caution">
    <text evidence="2">The sequence shown here is derived from an EMBL/GenBank/DDBJ whole genome shotgun (WGS) entry which is preliminary data.</text>
</comment>
<organism evidence="2 3">
    <name type="scientific">Saccharopolyspora spinosa</name>
    <dbReference type="NCBI Taxonomy" id="60894"/>
    <lineage>
        <taxon>Bacteria</taxon>
        <taxon>Bacillati</taxon>
        <taxon>Actinomycetota</taxon>
        <taxon>Actinomycetes</taxon>
        <taxon>Pseudonocardiales</taxon>
        <taxon>Pseudonocardiaceae</taxon>
        <taxon>Saccharopolyspora</taxon>
    </lineage>
</organism>
<reference evidence="2" key="1">
    <citation type="submission" date="2017-12" db="EMBL/GenBank/DDBJ databases">
        <title>Sequencing the genomes of 1000 Actinobacteria strains.</title>
        <authorList>
            <person name="Klenk H.-P."/>
        </authorList>
    </citation>
    <scope>NUCLEOTIDE SEQUENCE [LARGE SCALE GENOMIC DNA]</scope>
    <source>
        <strain evidence="2">DSM 44228</strain>
    </source>
</reference>
<evidence type="ECO:0000313" key="3">
    <source>
        <dbReference type="Proteomes" id="UP000233786"/>
    </source>
</evidence>
<dbReference type="EMBL" id="PJNB01000001">
    <property type="protein sequence ID" value="PKW13523.1"/>
    <property type="molecule type" value="Genomic_DNA"/>
</dbReference>
<feature type="compositionally biased region" description="Basic and acidic residues" evidence="1">
    <location>
        <begin position="65"/>
        <end position="74"/>
    </location>
</feature>
<sequence length="109" mass="12108">MNGAVVNPRPRPTFTGRRREKLHIGPAGHQRGRHKFRGPVLTHSPPPDRCRSADSNHSGNPFPRTEPESGKALELDSPTEPRAFPYFLRSVVRLRSGARSGTSDDTWTA</sequence>
<protein>
    <submittedName>
        <fullName evidence="2">Uncharacterized protein</fullName>
    </submittedName>
</protein>
<dbReference type="STRING" id="994479.GCA_000194155_06445"/>
<feature type="region of interest" description="Disordered" evidence="1">
    <location>
        <begin position="1"/>
        <end position="78"/>
    </location>
</feature>
<accession>A0A2N3XS77</accession>
<evidence type="ECO:0000313" key="2">
    <source>
        <dbReference type="EMBL" id="PKW13523.1"/>
    </source>
</evidence>
<proteinExistence type="predicted"/>